<protein>
    <recommendedName>
        <fullName evidence="2">NAD-dependent epimerase/dehydratase domain-containing protein</fullName>
    </recommendedName>
</protein>
<dbReference type="Pfam" id="PF01370">
    <property type="entry name" value="Epimerase"/>
    <property type="match status" value="1"/>
</dbReference>
<feature type="non-terminal residue" evidence="3">
    <location>
        <position position="182"/>
    </location>
</feature>
<dbReference type="InterPro" id="IPR036291">
    <property type="entry name" value="NAD(P)-bd_dom_sf"/>
</dbReference>
<dbReference type="SUPFAM" id="SSF51735">
    <property type="entry name" value="NAD(P)-binding Rossmann-fold domains"/>
    <property type="match status" value="1"/>
</dbReference>
<accession>A0A382W1S3</accession>
<dbReference type="PROSITE" id="PS00061">
    <property type="entry name" value="ADH_SHORT"/>
    <property type="match status" value="1"/>
</dbReference>
<evidence type="ECO:0000256" key="1">
    <source>
        <dbReference type="ARBA" id="ARBA00007637"/>
    </source>
</evidence>
<organism evidence="3">
    <name type="scientific">marine metagenome</name>
    <dbReference type="NCBI Taxonomy" id="408172"/>
    <lineage>
        <taxon>unclassified sequences</taxon>
        <taxon>metagenomes</taxon>
        <taxon>ecological metagenomes</taxon>
    </lineage>
</organism>
<dbReference type="GO" id="GO:0033499">
    <property type="term" value="P:galactose catabolic process via UDP-galactose, Leloir pathway"/>
    <property type="evidence" value="ECO:0007669"/>
    <property type="project" value="TreeGrafter"/>
</dbReference>
<dbReference type="InterPro" id="IPR002347">
    <property type="entry name" value="SDR_fam"/>
</dbReference>
<evidence type="ECO:0000313" key="3">
    <source>
        <dbReference type="EMBL" id="SVD52570.1"/>
    </source>
</evidence>
<name>A0A382W1S3_9ZZZZ</name>
<evidence type="ECO:0000259" key="2">
    <source>
        <dbReference type="Pfam" id="PF01370"/>
    </source>
</evidence>
<proteinExistence type="inferred from homology"/>
<feature type="domain" description="NAD-dependent epimerase/dehydratase" evidence="2">
    <location>
        <begin position="3"/>
        <end position="177"/>
    </location>
</feature>
<dbReference type="Gene3D" id="3.40.50.720">
    <property type="entry name" value="NAD(P)-binding Rossmann-like Domain"/>
    <property type="match status" value="1"/>
</dbReference>
<dbReference type="EMBL" id="UINC01156258">
    <property type="protein sequence ID" value="SVD52570.1"/>
    <property type="molecule type" value="Genomic_DNA"/>
</dbReference>
<comment type="similarity">
    <text evidence="1">Belongs to the NAD(P)-dependent epimerase/dehydratase family.</text>
</comment>
<reference evidence="3" key="1">
    <citation type="submission" date="2018-05" db="EMBL/GenBank/DDBJ databases">
        <authorList>
            <person name="Lanie J.A."/>
            <person name="Ng W.-L."/>
            <person name="Kazmierczak K.M."/>
            <person name="Andrzejewski T.M."/>
            <person name="Davidsen T.M."/>
            <person name="Wayne K.J."/>
            <person name="Tettelin H."/>
            <person name="Glass J.I."/>
            <person name="Rusch D."/>
            <person name="Podicherti R."/>
            <person name="Tsui H.-C.T."/>
            <person name="Winkler M.E."/>
        </authorList>
    </citation>
    <scope>NUCLEOTIDE SEQUENCE</scope>
</reference>
<dbReference type="InterPro" id="IPR001509">
    <property type="entry name" value="Epimerase_deHydtase"/>
</dbReference>
<dbReference type="PANTHER" id="PTHR43725:SF53">
    <property type="entry name" value="UDP-ARABINOSE 4-EPIMERASE 1"/>
    <property type="match status" value="1"/>
</dbReference>
<dbReference type="PRINTS" id="PR00081">
    <property type="entry name" value="GDHRDH"/>
</dbReference>
<gene>
    <name evidence="3" type="ORF">METZ01_LOCUS405424</name>
</gene>
<dbReference type="PANTHER" id="PTHR43725">
    <property type="entry name" value="UDP-GLUCOSE 4-EPIMERASE"/>
    <property type="match status" value="1"/>
</dbReference>
<dbReference type="InterPro" id="IPR020904">
    <property type="entry name" value="Sc_DH/Rdtase_CS"/>
</dbReference>
<sequence length="182" mass="19290">MYLVTGGAGFIGSNIVTELVHRGVEARVLDDFSNGMHSNLEAVAGNVEVIDGDIRDSGAVRRAAQGVDVVLHLAALGSVPRSVKDPKTSNDVNVGGTLNVLIAARDAGVGRVVYSSSSSVYGDNPALPKQEDMATRPVSPYAASKLAGENYTRAFAEVYGMETVSLRYFNVFGPRQRPDSPY</sequence>
<dbReference type="AlphaFoldDB" id="A0A382W1S3"/>
<dbReference type="Gene3D" id="3.90.25.10">
    <property type="entry name" value="UDP-galactose 4-epimerase, domain 1"/>
    <property type="match status" value="1"/>
</dbReference>